<sequence length="83" mass="9282">MNPCLYFLTLWTSLAWCSGVQLWWMIPMPPQRAIAIAISDSVTVSIGDETSGAWRVMFLVSFDVRSTSSALKSMNPGRIRKSL</sequence>
<name>A0A6B0U9R3_IXORI</name>
<evidence type="ECO:0000256" key="1">
    <source>
        <dbReference type="SAM" id="SignalP"/>
    </source>
</evidence>
<feature type="chain" id="PRO_5025681259" evidence="1">
    <location>
        <begin position="20"/>
        <end position="83"/>
    </location>
</feature>
<keyword evidence="1" id="KW-0732">Signal</keyword>
<feature type="signal peptide" evidence="1">
    <location>
        <begin position="1"/>
        <end position="19"/>
    </location>
</feature>
<protein>
    <submittedName>
        <fullName evidence="2">Putative secreted protein</fullName>
    </submittedName>
</protein>
<proteinExistence type="predicted"/>
<dbReference type="AlphaFoldDB" id="A0A6B0U9R3"/>
<evidence type="ECO:0000313" key="2">
    <source>
        <dbReference type="EMBL" id="MXU84856.1"/>
    </source>
</evidence>
<accession>A0A6B0U9R3</accession>
<dbReference type="EMBL" id="GIFC01002773">
    <property type="protein sequence ID" value="MXU84856.1"/>
    <property type="molecule type" value="Transcribed_RNA"/>
</dbReference>
<organism evidence="2">
    <name type="scientific">Ixodes ricinus</name>
    <name type="common">Common tick</name>
    <name type="synonym">Acarus ricinus</name>
    <dbReference type="NCBI Taxonomy" id="34613"/>
    <lineage>
        <taxon>Eukaryota</taxon>
        <taxon>Metazoa</taxon>
        <taxon>Ecdysozoa</taxon>
        <taxon>Arthropoda</taxon>
        <taxon>Chelicerata</taxon>
        <taxon>Arachnida</taxon>
        <taxon>Acari</taxon>
        <taxon>Parasitiformes</taxon>
        <taxon>Ixodida</taxon>
        <taxon>Ixodoidea</taxon>
        <taxon>Ixodidae</taxon>
        <taxon>Ixodinae</taxon>
        <taxon>Ixodes</taxon>
    </lineage>
</organism>
<reference evidence="2" key="1">
    <citation type="submission" date="2019-12" db="EMBL/GenBank/DDBJ databases">
        <title>An insight into the sialome of adult female Ixodes ricinus ticks feeding for 6 days.</title>
        <authorList>
            <person name="Perner J."/>
            <person name="Ribeiro J.M.C."/>
        </authorList>
    </citation>
    <scope>NUCLEOTIDE SEQUENCE</scope>
    <source>
        <strain evidence="2">Semi-engorged</strain>
        <tissue evidence="2">Salivary glands</tissue>
    </source>
</reference>